<dbReference type="SUPFAM" id="SSF56601">
    <property type="entry name" value="beta-lactamase/transpeptidase-like"/>
    <property type="match status" value="1"/>
</dbReference>
<proteinExistence type="predicted"/>
<evidence type="ECO:0000313" key="4">
    <source>
        <dbReference type="Proteomes" id="UP001527866"/>
    </source>
</evidence>
<dbReference type="PANTHER" id="PTHR43283:SF11">
    <property type="entry name" value="BETA-LACTAMASE-RELATED DOMAIN-CONTAINING PROTEIN"/>
    <property type="match status" value="1"/>
</dbReference>
<organism evidence="3 4">
    <name type="scientific">Nocardiopsis endophytica</name>
    <dbReference type="NCBI Taxonomy" id="3018445"/>
    <lineage>
        <taxon>Bacteria</taxon>
        <taxon>Bacillati</taxon>
        <taxon>Actinomycetota</taxon>
        <taxon>Actinomycetes</taxon>
        <taxon>Streptosporangiales</taxon>
        <taxon>Nocardiopsidaceae</taxon>
        <taxon>Nocardiopsis</taxon>
    </lineage>
</organism>
<protein>
    <submittedName>
        <fullName evidence="3">Serine hydrolase</fullName>
    </submittedName>
</protein>
<dbReference type="GO" id="GO:0016787">
    <property type="term" value="F:hydrolase activity"/>
    <property type="evidence" value="ECO:0007669"/>
    <property type="project" value="UniProtKB-KW"/>
</dbReference>
<dbReference type="PANTHER" id="PTHR43283">
    <property type="entry name" value="BETA-LACTAMASE-RELATED"/>
    <property type="match status" value="1"/>
</dbReference>
<dbReference type="Proteomes" id="UP001527866">
    <property type="component" value="Unassembled WGS sequence"/>
</dbReference>
<accession>A0ABT4TY59</accession>
<dbReference type="EMBL" id="JAQFWQ010000005">
    <property type="protein sequence ID" value="MDA2809619.1"/>
    <property type="molecule type" value="Genomic_DNA"/>
</dbReference>
<reference evidence="3 4" key="1">
    <citation type="submission" date="2023-01" db="EMBL/GenBank/DDBJ databases">
        <title>Draft genome sequence of Nocardiopsis sp. RSe5-2 isolated from halophytes.</title>
        <authorList>
            <person name="Duangmal K."/>
            <person name="Chantavorakit T."/>
        </authorList>
    </citation>
    <scope>NUCLEOTIDE SEQUENCE [LARGE SCALE GENOMIC DNA]</scope>
    <source>
        <strain evidence="3 4">RSe5-2</strain>
    </source>
</reference>
<dbReference type="Gene3D" id="3.40.710.10">
    <property type="entry name" value="DD-peptidase/beta-lactamase superfamily"/>
    <property type="match status" value="1"/>
</dbReference>
<sequence>MSDPWVNSASDTLKHALEDMVTDRLTPGAAAAIGAPDDRALVAVGTTGVDGEHPATPETYYDIASLTKVVATWPLVGRAVADGLVGLDAPLAKYFPDLAPQSHPGLKATMRQILTHTSGLMPSTRLDRYIGDERYIAEAILAEPLGTVGEQRYINRGFILAGLMLERLRGEPLGRLLDAHMSTVGVAGIGYGPFTRSAQVAPTERRIGGAHPVHGTVHDENAALLGGMAGHAGVFATAEGLADYTSAIIRARSEEAPVGAFVRESWHPMTRVDELTHRGLAWLIRDGGVVYHHGFTGTSLFLHPDTGRYLVLLTNAIAFGRERRGLADVRRVALGLLEQP</sequence>
<feature type="domain" description="Beta-lactamase-related" evidence="2">
    <location>
        <begin position="17"/>
        <end position="330"/>
    </location>
</feature>
<evidence type="ECO:0000256" key="1">
    <source>
        <dbReference type="ARBA" id="ARBA00022801"/>
    </source>
</evidence>
<dbReference type="RefSeq" id="WP_270683520.1">
    <property type="nucleotide sequence ID" value="NZ_JAQFWQ010000005.1"/>
</dbReference>
<name>A0ABT4TY59_9ACTN</name>
<gene>
    <name evidence="3" type="ORF">O4J56_03105</name>
</gene>
<keyword evidence="4" id="KW-1185">Reference proteome</keyword>
<evidence type="ECO:0000313" key="3">
    <source>
        <dbReference type="EMBL" id="MDA2809619.1"/>
    </source>
</evidence>
<dbReference type="InterPro" id="IPR012338">
    <property type="entry name" value="Beta-lactam/transpept-like"/>
</dbReference>
<dbReference type="Pfam" id="PF00144">
    <property type="entry name" value="Beta-lactamase"/>
    <property type="match status" value="1"/>
</dbReference>
<dbReference type="InterPro" id="IPR001466">
    <property type="entry name" value="Beta-lactam-related"/>
</dbReference>
<keyword evidence="1 3" id="KW-0378">Hydrolase</keyword>
<comment type="caution">
    <text evidence="3">The sequence shown here is derived from an EMBL/GenBank/DDBJ whole genome shotgun (WGS) entry which is preliminary data.</text>
</comment>
<evidence type="ECO:0000259" key="2">
    <source>
        <dbReference type="Pfam" id="PF00144"/>
    </source>
</evidence>
<dbReference type="InterPro" id="IPR050789">
    <property type="entry name" value="Diverse_Enzym_Activities"/>
</dbReference>